<evidence type="ECO:0000313" key="3">
    <source>
        <dbReference type="EMBL" id="BAQ98791.1"/>
    </source>
</evidence>
<feature type="transmembrane region" description="Helical" evidence="1">
    <location>
        <begin position="301"/>
        <end position="320"/>
    </location>
</feature>
<dbReference type="SUPFAM" id="SSF52266">
    <property type="entry name" value="SGNH hydrolase"/>
    <property type="match status" value="1"/>
</dbReference>
<dbReference type="InterPro" id="IPR051532">
    <property type="entry name" value="Ester_Hydrolysis_Enzymes"/>
</dbReference>
<name>A0ABM7ERR6_BIFBI</name>
<dbReference type="Pfam" id="PF13472">
    <property type="entry name" value="Lipase_GDSL_2"/>
    <property type="match status" value="1"/>
</dbReference>
<keyword evidence="1" id="KW-1133">Transmembrane helix</keyword>
<dbReference type="Proteomes" id="UP000035063">
    <property type="component" value="Chromosome"/>
</dbReference>
<dbReference type="InterPro" id="IPR036514">
    <property type="entry name" value="SGNH_hydro_sf"/>
</dbReference>
<proteinExistence type="predicted"/>
<dbReference type="PANTHER" id="PTHR30383:SF5">
    <property type="entry name" value="SGNH HYDROLASE-TYPE ESTERASE DOMAIN-CONTAINING PROTEIN"/>
    <property type="match status" value="1"/>
</dbReference>
<keyword evidence="1" id="KW-0472">Membrane</keyword>
<keyword evidence="1" id="KW-0812">Transmembrane</keyword>
<protein>
    <recommendedName>
        <fullName evidence="2">SGNH hydrolase-type esterase domain-containing protein</fullName>
    </recommendedName>
</protein>
<reference evidence="4" key="2">
    <citation type="journal article" date="2015" name="J. Biotechnol.">
        <title>Complete genome sequence of Bifidobacterium bifidum JCM 1255(T) isolated from feces of a breast-fed infant.</title>
        <authorList>
            <person name="Morita H."/>
            <person name="Toh H."/>
            <person name="Oshima K."/>
            <person name="Nakano A."/>
            <person name="Shindo C."/>
            <person name="Komiya K."/>
            <person name="Arakawa K."/>
            <person name="Suda W."/>
            <person name="Honda K."/>
            <person name="Hattori M."/>
        </authorList>
    </citation>
    <scope>NUCLEOTIDE SEQUENCE [LARGE SCALE GENOMIC DNA]</scope>
    <source>
        <strain evidence="4">JCM 1255</strain>
    </source>
</reference>
<feature type="domain" description="SGNH hydrolase-type esterase" evidence="2">
    <location>
        <begin position="52"/>
        <end position="229"/>
    </location>
</feature>
<dbReference type="RefSeq" id="WP_021648333.1">
    <property type="nucleotide sequence ID" value="NZ_AP012323.1"/>
</dbReference>
<evidence type="ECO:0000259" key="2">
    <source>
        <dbReference type="Pfam" id="PF13472"/>
    </source>
</evidence>
<dbReference type="EMBL" id="AP012323">
    <property type="protein sequence ID" value="BAQ98791.1"/>
    <property type="molecule type" value="Genomic_DNA"/>
</dbReference>
<organism evidence="3 4">
    <name type="scientific">Bifidobacterium bifidum ATCC 29521 = JCM 1255 = DSM 20456</name>
    <dbReference type="NCBI Taxonomy" id="500634"/>
    <lineage>
        <taxon>Bacteria</taxon>
        <taxon>Bacillati</taxon>
        <taxon>Actinomycetota</taxon>
        <taxon>Actinomycetes</taxon>
        <taxon>Bifidobacteriales</taxon>
        <taxon>Bifidobacteriaceae</taxon>
        <taxon>Bifidobacterium</taxon>
    </lineage>
</organism>
<reference evidence="3 4" key="1">
    <citation type="submission" date="2012-02" db="EMBL/GenBank/DDBJ databases">
        <title>Complete genome sequence of Bifidobacterium bifidum JCM 1255.</title>
        <authorList>
            <person name="Toh H."/>
            <person name="Oshima K."/>
            <person name="Morita H."/>
            <person name="Hattori M."/>
        </authorList>
    </citation>
    <scope>NUCLEOTIDE SEQUENCE [LARGE SCALE GENOMIC DNA]</scope>
    <source>
        <strain evidence="3 4">JCM 1255</strain>
    </source>
</reference>
<sequence>MRNRVIHRNSRAGDSPFRLLAAALAVLTLTLLAVMVPCEGEAHAAAPIKIACVGDSLTDGSKSSGGKKGDTAYPAWLGRILGSGYDVRNFGAAGDTLLRGTGWSYWDSAEFRQSKEFAPDIVIIMLGTNDSKDAYWNETLYRTEAKELVRVYRDLASRPVVYFASSPHSYRVAPGTKYVSVNSVNRLHPVQESLIRDERWNTIDLYAATANRRQLYDADGVHFNDDGYRFLAEQIAGVMHRSAQIIGSTGRERVIANETENGATKRAGVEFGLTSQGTAAGNAGDSSDGNGKRDALRGSDAVVAIIAMLSAGITGAALVLGGRSRHAWVEGVRSRPYSI</sequence>
<dbReference type="InterPro" id="IPR013830">
    <property type="entry name" value="SGNH_hydro"/>
</dbReference>
<accession>A0ABM7ERR6</accession>
<keyword evidence="4" id="KW-1185">Reference proteome</keyword>
<evidence type="ECO:0000313" key="4">
    <source>
        <dbReference type="Proteomes" id="UP000035063"/>
    </source>
</evidence>
<dbReference type="PANTHER" id="PTHR30383">
    <property type="entry name" value="THIOESTERASE 1/PROTEASE 1/LYSOPHOSPHOLIPASE L1"/>
    <property type="match status" value="1"/>
</dbReference>
<gene>
    <name evidence="3" type="ORF">BBBF_1584</name>
</gene>
<dbReference type="Gene3D" id="3.40.50.1110">
    <property type="entry name" value="SGNH hydrolase"/>
    <property type="match status" value="1"/>
</dbReference>
<evidence type="ECO:0000256" key="1">
    <source>
        <dbReference type="SAM" id="Phobius"/>
    </source>
</evidence>